<proteinExistence type="predicted"/>
<dbReference type="EMBL" id="SNYJ01000009">
    <property type="protein sequence ID" value="TDQ38648.1"/>
    <property type="molecule type" value="Genomic_DNA"/>
</dbReference>
<reference evidence="1 2" key="1">
    <citation type="submission" date="2019-03" db="EMBL/GenBank/DDBJ databases">
        <title>Genomic Encyclopedia of Type Strains, Phase IV (KMG-IV): sequencing the most valuable type-strain genomes for metagenomic binning, comparative biology and taxonomic classification.</title>
        <authorList>
            <person name="Goeker M."/>
        </authorList>
    </citation>
    <scope>NUCLEOTIDE SEQUENCE [LARGE SCALE GENOMIC DNA]</scope>
    <source>
        <strain evidence="1 2">DSM 28697</strain>
    </source>
</reference>
<comment type="caution">
    <text evidence="1">The sequence shown here is derived from an EMBL/GenBank/DDBJ whole genome shotgun (WGS) entry which is preliminary data.</text>
</comment>
<dbReference type="Proteomes" id="UP000295632">
    <property type="component" value="Unassembled WGS sequence"/>
</dbReference>
<evidence type="ECO:0000313" key="1">
    <source>
        <dbReference type="EMBL" id="TDQ38648.1"/>
    </source>
</evidence>
<accession>A0A4R6TXN7</accession>
<evidence type="ECO:0000313" key="2">
    <source>
        <dbReference type="Proteomes" id="UP000295632"/>
    </source>
</evidence>
<dbReference type="SUPFAM" id="SSF56059">
    <property type="entry name" value="Glutathione synthetase ATP-binding domain-like"/>
    <property type="match status" value="1"/>
</dbReference>
<organism evidence="1 2">
    <name type="scientific">Aureibacillus halotolerans</name>
    <dbReference type="NCBI Taxonomy" id="1508390"/>
    <lineage>
        <taxon>Bacteria</taxon>
        <taxon>Bacillati</taxon>
        <taxon>Bacillota</taxon>
        <taxon>Bacilli</taxon>
        <taxon>Bacillales</taxon>
        <taxon>Bacillaceae</taxon>
        <taxon>Aureibacillus</taxon>
    </lineage>
</organism>
<name>A0A4R6TXN7_9BACI</name>
<gene>
    <name evidence="1" type="ORF">EV213_10915</name>
</gene>
<protein>
    <submittedName>
        <fullName evidence="1">Teichuronopeptide biosynthesis TupA-like protein</fullName>
    </submittedName>
</protein>
<sequence>MTQCADKYEVRNYIKSKGLENILVELYAVYDNSEEINLDSLPHKFVMKTTNGSGTNILCKNKSLIQIDKLKRSLNTWMVRDYYSLGREWSYKNITPKIVVEEYLEDESNIYEGINDYKFICFNGKAKYIVLDVDRQISHKRNIYDTNWNLIDVSTDYPNFGDVIPMPDHLNEMLAIADELSKDFPFVRVDLYYVNGKVYFGELTFYPWTGYVQFKPDKFDFILGEQFELPALIHN</sequence>
<dbReference type="Pfam" id="PF14305">
    <property type="entry name" value="ATPgrasp_TupA"/>
    <property type="match status" value="1"/>
</dbReference>
<dbReference type="AlphaFoldDB" id="A0A4R6TXN7"/>
<keyword evidence="2" id="KW-1185">Reference proteome</keyword>
<dbReference type="InterPro" id="IPR029465">
    <property type="entry name" value="ATPgrasp_TupA"/>
</dbReference>